<dbReference type="PANTHER" id="PTHR14969:SF13">
    <property type="entry name" value="AT30094P"/>
    <property type="match status" value="1"/>
</dbReference>
<comment type="caution">
    <text evidence="6">The sequence shown here is derived from an EMBL/GenBank/DDBJ whole genome shotgun (WGS) entry which is preliminary data.</text>
</comment>
<name>A0ABV7AQG3_9GAMM</name>
<keyword evidence="4" id="KW-0472">Membrane</keyword>
<evidence type="ECO:0000256" key="1">
    <source>
        <dbReference type="ARBA" id="ARBA00012374"/>
    </source>
</evidence>
<evidence type="ECO:0000313" key="7">
    <source>
        <dbReference type="Proteomes" id="UP001595457"/>
    </source>
</evidence>
<dbReference type="EC" id="3.6.1.27" evidence="1"/>
<keyword evidence="4" id="KW-0812">Transmembrane</keyword>
<dbReference type="SUPFAM" id="SSF48317">
    <property type="entry name" value="Acid phosphatase/Vanadium-dependent haloperoxidase"/>
    <property type="match status" value="1"/>
</dbReference>
<comment type="catalytic activity">
    <reaction evidence="3">
        <text>di-trans,octa-cis-undecaprenyl diphosphate + H2O = di-trans,octa-cis-undecaprenyl phosphate + phosphate + H(+)</text>
        <dbReference type="Rhea" id="RHEA:28094"/>
        <dbReference type="ChEBI" id="CHEBI:15377"/>
        <dbReference type="ChEBI" id="CHEBI:15378"/>
        <dbReference type="ChEBI" id="CHEBI:43474"/>
        <dbReference type="ChEBI" id="CHEBI:58405"/>
        <dbReference type="ChEBI" id="CHEBI:60392"/>
        <dbReference type="EC" id="3.6.1.27"/>
    </reaction>
</comment>
<sequence>MIETIQALDISLFKFVNEFAGTNEHLDRIILFIANNYLIKGIPFWMLWWSFWFSRDSDRVQVRAKLLAMMAISIVAILVGRLLSAVLPYRLRPMHDPAVESILPINIDPLTLNQWSSMPSDTSVLFFSFATSIFLLNRRLGALMMGYTALLICLPRVYAGFHFPSDIIVGTAIGILISLTLMKPLSKLVLRLRLLTLEDHYPALFYPLVFLISLESATMFDSARAFVAEAYKFAKFVMI</sequence>
<evidence type="ECO:0000256" key="4">
    <source>
        <dbReference type="SAM" id="Phobius"/>
    </source>
</evidence>
<protein>
    <recommendedName>
        <fullName evidence="1">undecaprenyl-diphosphate phosphatase</fullName>
        <ecNumber evidence="1">3.6.1.27</ecNumber>
    </recommendedName>
    <alternativeName>
        <fullName evidence="2">Undecaprenyl pyrophosphate phosphatase</fullName>
    </alternativeName>
</protein>
<dbReference type="EMBL" id="JBHRSJ010000007">
    <property type="protein sequence ID" value="MFC2971537.1"/>
    <property type="molecule type" value="Genomic_DNA"/>
</dbReference>
<evidence type="ECO:0000259" key="5">
    <source>
        <dbReference type="SMART" id="SM00014"/>
    </source>
</evidence>
<proteinExistence type="predicted"/>
<feature type="transmembrane region" description="Helical" evidence="4">
    <location>
        <begin position="167"/>
        <end position="185"/>
    </location>
</feature>
<reference evidence="7" key="1">
    <citation type="journal article" date="2019" name="Int. J. Syst. Evol. Microbiol.">
        <title>The Global Catalogue of Microorganisms (GCM) 10K type strain sequencing project: providing services to taxonomists for standard genome sequencing and annotation.</title>
        <authorList>
            <consortium name="The Broad Institute Genomics Platform"/>
            <consortium name="The Broad Institute Genome Sequencing Center for Infectious Disease"/>
            <person name="Wu L."/>
            <person name="Ma J."/>
        </authorList>
    </citation>
    <scope>NUCLEOTIDE SEQUENCE [LARGE SCALE GENOMIC DNA]</scope>
    <source>
        <strain evidence="7">KCTC 62195</strain>
    </source>
</reference>
<dbReference type="SMART" id="SM00014">
    <property type="entry name" value="acidPPc"/>
    <property type="match status" value="1"/>
</dbReference>
<feature type="transmembrane region" description="Helical" evidence="4">
    <location>
        <begin position="66"/>
        <end position="87"/>
    </location>
</feature>
<gene>
    <name evidence="6" type="ORF">ACFOJE_04830</name>
</gene>
<feature type="transmembrane region" description="Helical" evidence="4">
    <location>
        <begin position="143"/>
        <end position="161"/>
    </location>
</feature>
<feature type="domain" description="Phosphatidic acid phosphatase type 2/haloperoxidase" evidence="5">
    <location>
        <begin position="65"/>
        <end position="182"/>
    </location>
</feature>
<accession>A0ABV7AQG3</accession>
<dbReference type="Gene3D" id="1.20.144.10">
    <property type="entry name" value="Phosphatidic acid phosphatase type 2/haloperoxidase"/>
    <property type="match status" value="1"/>
</dbReference>
<dbReference type="Proteomes" id="UP001595457">
    <property type="component" value="Unassembled WGS sequence"/>
</dbReference>
<dbReference type="InterPro" id="IPR000326">
    <property type="entry name" value="PAP2/HPO"/>
</dbReference>
<evidence type="ECO:0000256" key="3">
    <source>
        <dbReference type="ARBA" id="ARBA00047594"/>
    </source>
</evidence>
<feature type="transmembrane region" description="Helical" evidence="4">
    <location>
        <begin position="29"/>
        <end position="54"/>
    </location>
</feature>
<dbReference type="InterPro" id="IPR036938">
    <property type="entry name" value="PAP2/HPO_sf"/>
</dbReference>
<dbReference type="RefSeq" id="WP_377813135.1">
    <property type="nucleotide sequence ID" value="NZ_JBHRSJ010000007.1"/>
</dbReference>
<evidence type="ECO:0000256" key="2">
    <source>
        <dbReference type="ARBA" id="ARBA00032707"/>
    </source>
</evidence>
<evidence type="ECO:0000313" key="6">
    <source>
        <dbReference type="EMBL" id="MFC2971537.1"/>
    </source>
</evidence>
<organism evidence="6 7">
    <name type="scientific">Azotobacter bryophylli</name>
    <dbReference type="NCBI Taxonomy" id="1986537"/>
    <lineage>
        <taxon>Bacteria</taxon>
        <taxon>Pseudomonadati</taxon>
        <taxon>Pseudomonadota</taxon>
        <taxon>Gammaproteobacteria</taxon>
        <taxon>Pseudomonadales</taxon>
        <taxon>Pseudomonadaceae</taxon>
        <taxon>Azotobacter</taxon>
    </lineage>
</organism>
<dbReference type="PANTHER" id="PTHR14969">
    <property type="entry name" value="SPHINGOSINE-1-PHOSPHATE PHOSPHOHYDROLASE"/>
    <property type="match status" value="1"/>
</dbReference>
<dbReference type="Pfam" id="PF01569">
    <property type="entry name" value="PAP2"/>
    <property type="match status" value="1"/>
</dbReference>
<keyword evidence="7" id="KW-1185">Reference proteome</keyword>
<keyword evidence="4" id="KW-1133">Transmembrane helix</keyword>